<keyword evidence="4" id="KW-1185">Reference proteome</keyword>
<dbReference type="EMBL" id="MPUH01000201">
    <property type="protein sequence ID" value="OMJ86585.1"/>
    <property type="molecule type" value="Genomic_DNA"/>
</dbReference>
<evidence type="ECO:0000313" key="3">
    <source>
        <dbReference type="EMBL" id="OMJ86585.1"/>
    </source>
</evidence>
<gene>
    <name evidence="3" type="ORF">SteCoe_11871</name>
</gene>
<dbReference type="GO" id="GO:0005634">
    <property type="term" value="C:nucleus"/>
    <property type="evidence" value="ECO:0007669"/>
    <property type="project" value="UniProtKB-UniRule"/>
</dbReference>
<name>A0A1R2CC74_9CILI</name>
<proteinExistence type="predicted"/>
<evidence type="ECO:0000313" key="4">
    <source>
        <dbReference type="Proteomes" id="UP000187209"/>
    </source>
</evidence>
<dbReference type="Proteomes" id="UP000187209">
    <property type="component" value="Unassembled WGS sequence"/>
</dbReference>
<dbReference type="Gene3D" id="1.10.30.10">
    <property type="entry name" value="High mobility group box domain"/>
    <property type="match status" value="1"/>
</dbReference>
<keyword evidence="1" id="KW-0238">DNA-binding</keyword>
<dbReference type="InterPro" id="IPR009071">
    <property type="entry name" value="HMG_box_dom"/>
</dbReference>
<comment type="caution">
    <text evidence="3">The sequence shown here is derived from an EMBL/GenBank/DDBJ whole genome shotgun (WGS) entry which is preliminary data.</text>
</comment>
<organism evidence="3 4">
    <name type="scientific">Stentor coeruleus</name>
    <dbReference type="NCBI Taxonomy" id="5963"/>
    <lineage>
        <taxon>Eukaryota</taxon>
        <taxon>Sar</taxon>
        <taxon>Alveolata</taxon>
        <taxon>Ciliophora</taxon>
        <taxon>Postciliodesmatophora</taxon>
        <taxon>Heterotrichea</taxon>
        <taxon>Heterotrichida</taxon>
        <taxon>Stentoridae</taxon>
        <taxon>Stentor</taxon>
    </lineage>
</organism>
<dbReference type="GO" id="GO:0003677">
    <property type="term" value="F:DNA binding"/>
    <property type="evidence" value="ECO:0007669"/>
    <property type="project" value="UniProtKB-UniRule"/>
</dbReference>
<dbReference type="Pfam" id="PF00505">
    <property type="entry name" value="HMG_box"/>
    <property type="match status" value="1"/>
</dbReference>
<dbReference type="InterPro" id="IPR036910">
    <property type="entry name" value="HMG_box_dom_sf"/>
</dbReference>
<dbReference type="AlphaFoldDB" id="A0A1R2CC74"/>
<accession>A0A1R2CC74</accession>
<dbReference type="SUPFAM" id="SSF47095">
    <property type="entry name" value="HMG-box"/>
    <property type="match status" value="1"/>
</dbReference>
<feature type="domain" description="HMG box" evidence="2">
    <location>
        <begin position="7"/>
        <end position="74"/>
    </location>
</feature>
<sequence length="145" mass="17289">MSKKSIVKKPLSAFRCFVDNRKKELFVLTGLPPREVDELAREEWSLMSVEDKAPFEEAYSQQKDYYETNKDTLEEIDVDSFMTTIKEARKNKQVQDEFKEDDVLSILNHKQKWKKTWTKRKKEKERLHKIVNPVQAKKLAKLKLN</sequence>
<dbReference type="CDD" id="cd00084">
    <property type="entry name" value="HMG-box_SF"/>
    <property type="match status" value="1"/>
</dbReference>
<reference evidence="3 4" key="1">
    <citation type="submission" date="2016-11" db="EMBL/GenBank/DDBJ databases">
        <title>The macronuclear genome of Stentor coeruleus: a giant cell with tiny introns.</title>
        <authorList>
            <person name="Slabodnick M."/>
            <person name="Ruby J.G."/>
            <person name="Reiff S.B."/>
            <person name="Swart E.C."/>
            <person name="Gosai S."/>
            <person name="Prabakaran S."/>
            <person name="Witkowska E."/>
            <person name="Larue G.E."/>
            <person name="Fisher S."/>
            <person name="Freeman R.M."/>
            <person name="Gunawardena J."/>
            <person name="Chu W."/>
            <person name="Stover N.A."/>
            <person name="Gregory B.D."/>
            <person name="Nowacki M."/>
            <person name="Derisi J."/>
            <person name="Roy S.W."/>
            <person name="Marshall W.F."/>
            <person name="Sood P."/>
        </authorList>
    </citation>
    <scope>NUCLEOTIDE SEQUENCE [LARGE SCALE GENOMIC DNA]</scope>
    <source>
        <strain evidence="3">WM001</strain>
    </source>
</reference>
<feature type="DNA-binding region" description="HMG box" evidence="1">
    <location>
        <begin position="7"/>
        <end position="74"/>
    </location>
</feature>
<dbReference type="PROSITE" id="PS50118">
    <property type="entry name" value="HMG_BOX_2"/>
    <property type="match status" value="1"/>
</dbReference>
<keyword evidence="1" id="KW-0539">Nucleus</keyword>
<evidence type="ECO:0000259" key="2">
    <source>
        <dbReference type="PROSITE" id="PS50118"/>
    </source>
</evidence>
<dbReference type="SMART" id="SM00398">
    <property type="entry name" value="HMG"/>
    <property type="match status" value="1"/>
</dbReference>
<protein>
    <recommendedName>
        <fullName evidence="2">HMG box domain-containing protein</fullName>
    </recommendedName>
</protein>
<evidence type="ECO:0000256" key="1">
    <source>
        <dbReference type="PROSITE-ProRule" id="PRU00267"/>
    </source>
</evidence>